<evidence type="ECO:0000313" key="4">
    <source>
        <dbReference type="Proteomes" id="UP000824164"/>
    </source>
</evidence>
<accession>A0A9D1HI61</accession>
<dbReference type="PANTHER" id="PTHR30576">
    <property type="entry name" value="COLANIC BIOSYNTHESIS UDP-GLUCOSE LIPID CARRIER TRANSFERASE"/>
    <property type="match status" value="1"/>
</dbReference>
<feature type="domain" description="Bacterial sugar transferase" evidence="2">
    <location>
        <begin position="34"/>
        <end position="226"/>
    </location>
</feature>
<protein>
    <submittedName>
        <fullName evidence="3">Sugar transferase</fullName>
    </submittedName>
</protein>
<evidence type="ECO:0000313" key="3">
    <source>
        <dbReference type="EMBL" id="HIU03719.1"/>
    </source>
</evidence>
<comment type="caution">
    <text evidence="3">The sequence shown here is derived from an EMBL/GenBank/DDBJ whole genome shotgun (WGS) entry which is preliminary data.</text>
</comment>
<dbReference type="Proteomes" id="UP000824164">
    <property type="component" value="Unassembled WGS sequence"/>
</dbReference>
<proteinExistence type="inferred from homology"/>
<sequence length="227" mass="26037">MLRRFDKLPRRMQNPAVKRYYDILKKKQASMVLKRLFDVTASAILIVLLSPVMAAIAVLIKMDSPGPVLFRQVRVTQYGRQFRICKFRTMVDKAESLGGQVTTSGDMRVTRIGKKLRGCRLDELPQLFNVLMGDMTFVGTRPEVVRYVRAYTDEMTATLLLPAGITSEASILYKDEERLMTDAQNADQVYIEQVLPEKMVYNLKSLEDFNFISDIRTMIRTVLAVIR</sequence>
<reference evidence="3" key="2">
    <citation type="journal article" date="2021" name="PeerJ">
        <title>Extensive microbial diversity within the chicken gut microbiome revealed by metagenomics and culture.</title>
        <authorList>
            <person name="Gilroy R."/>
            <person name="Ravi A."/>
            <person name="Getino M."/>
            <person name="Pursley I."/>
            <person name="Horton D.L."/>
            <person name="Alikhan N.F."/>
            <person name="Baker D."/>
            <person name="Gharbi K."/>
            <person name="Hall N."/>
            <person name="Watson M."/>
            <person name="Adriaenssens E.M."/>
            <person name="Foster-Nyarko E."/>
            <person name="Jarju S."/>
            <person name="Secka A."/>
            <person name="Antonio M."/>
            <person name="Oren A."/>
            <person name="Chaudhuri R.R."/>
            <person name="La Ragione R."/>
            <person name="Hildebrand F."/>
            <person name="Pallen M.J."/>
        </authorList>
    </citation>
    <scope>NUCLEOTIDE SEQUENCE</scope>
    <source>
        <strain evidence="3">CHK187-14744</strain>
    </source>
</reference>
<name>A0A9D1HI61_9FIRM</name>
<keyword evidence="3" id="KW-0808">Transferase</keyword>
<reference evidence="3" key="1">
    <citation type="submission" date="2020-10" db="EMBL/GenBank/DDBJ databases">
        <authorList>
            <person name="Gilroy R."/>
        </authorList>
    </citation>
    <scope>NUCLEOTIDE SEQUENCE</scope>
    <source>
        <strain evidence="3">CHK187-14744</strain>
    </source>
</reference>
<dbReference type="Pfam" id="PF02397">
    <property type="entry name" value="Bac_transf"/>
    <property type="match status" value="1"/>
</dbReference>
<evidence type="ECO:0000259" key="2">
    <source>
        <dbReference type="Pfam" id="PF02397"/>
    </source>
</evidence>
<dbReference type="EMBL" id="DVLT01000069">
    <property type="protein sequence ID" value="HIU03719.1"/>
    <property type="molecule type" value="Genomic_DNA"/>
</dbReference>
<evidence type="ECO:0000256" key="1">
    <source>
        <dbReference type="ARBA" id="ARBA00006464"/>
    </source>
</evidence>
<comment type="similarity">
    <text evidence="1">Belongs to the bacterial sugar transferase family.</text>
</comment>
<gene>
    <name evidence="3" type="ORF">IAB63_10760</name>
</gene>
<dbReference type="PANTHER" id="PTHR30576:SF0">
    <property type="entry name" value="UNDECAPRENYL-PHOSPHATE N-ACETYLGALACTOSAMINYL 1-PHOSPHATE TRANSFERASE-RELATED"/>
    <property type="match status" value="1"/>
</dbReference>
<organism evidence="3 4">
    <name type="scientific">Candidatus Onthocola gallistercoris</name>
    <dbReference type="NCBI Taxonomy" id="2840876"/>
    <lineage>
        <taxon>Bacteria</taxon>
        <taxon>Bacillati</taxon>
        <taxon>Bacillota</taxon>
        <taxon>Bacilli</taxon>
        <taxon>Candidatus Onthocola</taxon>
    </lineage>
</organism>
<dbReference type="GO" id="GO:0016780">
    <property type="term" value="F:phosphotransferase activity, for other substituted phosphate groups"/>
    <property type="evidence" value="ECO:0007669"/>
    <property type="project" value="TreeGrafter"/>
</dbReference>
<dbReference type="AlphaFoldDB" id="A0A9D1HI61"/>
<dbReference type="InterPro" id="IPR003362">
    <property type="entry name" value="Bact_transf"/>
</dbReference>